<comment type="caution">
    <text evidence="1">The sequence shown here is derived from an EMBL/GenBank/DDBJ whole genome shotgun (WGS) entry which is preliminary data.</text>
</comment>
<reference evidence="1" key="1">
    <citation type="submission" date="2021-03" db="EMBL/GenBank/DDBJ databases">
        <title>Evolutionary priming and transition to the ectomycorrhizal habit in an iconic lineage of mushroom-forming fungi: is preadaptation a requirement?</title>
        <authorList>
            <consortium name="DOE Joint Genome Institute"/>
            <person name="Looney B.P."/>
            <person name="Miyauchi S."/>
            <person name="Morin E."/>
            <person name="Drula E."/>
            <person name="Courty P.E."/>
            <person name="Chicoki N."/>
            <person name="Fauchery L."/>
            <person name="Kohler A."/>
            <person name="Kuo A."/>
            <person name="LaButti K."/>
            <person name="Pangilinan J."/>
            <person name="Lipzen A."/>
            <person name="Riley R."/>
            <person name="Andreopoulos W."/>
            <person name="He G."/>
            <person name="Johnson J."/>
            <person name="Barry K.W."/>
            <person name="Grigoriev I.V."/>
            <person name="Nagy L."/>
            <person name="Hibbett D."/>
            <person name="Henrissat B."/>
            <person name="Matheny P.B."/>
            <person name="Labbe J."/>
            <person name="Martin A.F."/>
        </authorList>
    </citation>
    <scope>NUCLEOTIDE SEQUENCE</scope>
    <source>
        <strain evidence="1">BPL698</strain>
    </source>
</reference>
<name>A0ACC0TX47_9AGAM</name>
<proteinExistence type="predicted"/>
<evidence type="ECO:0000313" key="1">
    <source>
        <dbReference type="EMBL" id="KAI9452446.1"/>
    </source>
</evidence>
<sequence length="157" mass="18071">MSVYDPYPARYSLYRAPSARSYYSYAPSSPFSVYATDDWYSRSMQTGGVVSERVYYSLNGKLIRSYKIRNYRRAQKHVLDLFPDILLGVASSRIQFFVTRPGYSGGQYVGFRSYISKHAWLAEIDSLAEHDTLGIEVRPSVSFTESVSSFFNRSRFL</sequence>
<dbReference type="EMBL" id="JAGFNK010000336">
    <property type="protein sequence ID" value="KAI9452446.1"/>
    <property type="molecule type" value="Genomic_DNA"/>
</dbReference>
<dbReference type="Proteomes" id="UP001207468">
    <property type="component" value="Unassembled WGS sequence"/>
</dbReference>
<gene>
    <name evidence="1" type="ORF">F5148DRAFT_1289604</name>
</gene>
<keyword evidence="2" id="KW-1185">Reference proteome</keyword>
<protein>
    <submittedName>
        <fullName evidence="1">Uncharacterized protein</fullName>
    </submittedName>
</protein>
<accession>A0ACC0TX47</accession>
<evidence type="ECO:0000313" key="2">
    <source>
        <dbReference type="Proteomes" id="UP001207468"/>
    </source>
</evidence>
<organism evidence="1 2">
    <name type="scientific">Russula earlei</name>
    <dbReference type="NCBI Taxonomy" id="71964"/>
    <lineage>
        <taxon>Eukaryota</taxon>
        <taxon>Fungi</taxon>
        <taxon>Dikarya</taxon>
        <taxon>Basidiomycota</taxon>
        <taxon>Agaricomycotina</taxon>
        <taxon>Agaricomycetes</taxon>
        <taxon>Russulales</taxon>
        <taxon>Russulaceae</taxon>
        <taxon>Russula</taxon>
    </lineage>
</organism>